<dbReference type="AlphaFoldDB" id="A0A158CK65"/>
<dbReference type="STRING" id="1777141.AWB80_05397"/>
<dbReference type="OrthoDB" id="9135467at2"/>
<dbReference type="EMBL" id="FCOE02000022">
    <property type="protein sequence ID" value="SAK82764.1"/>
    <property type="molecule type" value="Genomic_DNA"/>
</dbReference>
<gene>
    <name evidence="1" type="ORF">AWB80_05397</name>
</gene>
<sequence>MTTLPVPRGYLAVEFDIRETGVGRVKASAAVMPSGRALQSDHDNAFDLNASRVPTDSAAVVSVGACTGADVRGVSAHVGRLAAPVRG</sequence>
<comment type="caution">
    <text evidence="1">The sequence shown here is derived from an EMBL/GenBank/DDBJ whole genome shotgun (WGS) entry which is preliminary data.</text>
</comment>
<evidence type="ECO:0000313" key="2">
    <source>
        <dbReference type="Proteomes" id="UP000054911"/>
    </source>
</evidence>
<protein>
    <submittedName>
        <fullName evidence="1">Uncharacterized protein</fullName>
    </submittedName>
</protein>
<organism evidence="1 2">
    <name type="scientific">Caballeronia pedi</name>
    <dbReference type="NCBI Taxonomy" id="1777141"/>
    <lineage>
        <taxon>Bacteria</taxon>
        <taxon>Pseudomonadati</taxon>
        <taxon>Pseudomonadota</taxon>
        <taxon>Betaproteobacteria</taxon>
        <taxon>Burkholderiales</taxon>
        <taxon>Burkholderiaceae</taxon>
        <taxon>Caballeronia</taxon>
    </lineage>
</organism>
<name>A0A158CK65_9BURK</name>
<evidence type="ECO:0000313" key="1">
    <source>
        <dbReference type="EMBL" id="SAK82764.1"/>
    </source>
</evidence>
<dbReference type="RefSeq" id="WP_061177748.1">
    <property type="nucleotide sequence ID" value="NZ_FCOE02000022.1"/>
</dbReference>
<accession>A0A158CK65</accession>
<proteinExistence type="predicted"/>
<reference evidence="1" key="1">
    <citation type="submission" date="2016-01" db="EMBL/GenBank/DDBJ databases">
        <authorList>
            <person name="Peeters C."/>
        </authorList>
    </citation>
    <scope>NUCLEOTIDE SEQUENCE [LARGE SCALE GENOMIC DNA]</scope>
    <source>
        <strain evidence="1">LMG 29323</strain>
    </source>
</reference>
<dbReference type="Proteomes" id="UP000054911">
    <property type="component" value="Unassembled WGS sequence"/>
</dbReference>
<keyword evidence="2" id="KW-1185">Reference proteome</keyword>